<dbReference type="EMBL" id="LAZR01003051">
    <property type="protein sequence ID" value="KKN22541.1"/>
    <property type="molecule type" value="Genomic_DNA"/>
</dbReference>
<name>A0A0F9RBI7_9ZZZZ</name>
<protein>
    <recommendedName>
        <fullName evidence="2">dTDP-6-deoxy-L-hexose 3-O-methyltransferase</fullName>
    </recommendedName>
</protein>
<dbReference type="PANTHER" id="PTHR40036:SF1">
    <property type="entry name" value="MACROCIN O-METHYLTRANSFERASE"/>
    <property type="match status" value="1"/>
</dbReference>
<dbReference type="AlphaFoldDB" id="A0A0F9RBI7"/>
<evidence type="ECO:0008006" key="2">
    <source>
        <dbReference type="Google" id="ProtNLM"/>
    </source>
</evidence>
<organism evidence="1">
    <name type="scientific">marine sediment metagenome</name>
    <dbReference type="NCBI Taxonomy" id="412755"/>
    <lineage>
        <taxon>unclassified sequences</taxon>
        <taxon>metagenomes</taxon>
        <taxon>ecological metagenomes</taxon>
    </lineage>
</organism>
<dbReference type="InterPro" id="IPR008884">
    <property type="entry name" value="TylF_MeTrfase"/>
</dbReference>
<evidence type="ECO:0000313" key="1">
    <source>
        <dbReference type="EMBL" id="KKN22541.1"/>
    </source>
</evidence>
<comment type="caution">
    <text evidence="1">The sequence shown here is derived from an EMBL/GenBank/DDBJ whole genome shotgun (WGS) entry which is preliminary data.</text>
</comment>
<dbReference type="PANTHER" id="PTHR40036">
    <property type="entry name" value="MACROCIN O-METHYLTRANSFERASE"/>
    <property type="match status" value="1"/>
</dbReference>
<proteinExistence type="predicted"/>
<dbReference type="Gene3D" id="3.40.50.150">
    <property type="entry name" value="Vaccinia Virus protein VP39"/>
    <property type="match status" value="1"/>
</dbReference>
<dbReference type="InterPro" id="IPR029063">
    <property type="entry name" value="SAM-dependent_MTases_sf"/>
</dbReference>
<dbReference type="Pfam" id="PF05711">
    <property type="entry name" value="TylF"/>
    <property type="match status" value="1"/>
</dbReference>
<accession>A0A0F9RBI7</accession>
<sequence length="233" mass="26351">MSQLINNEKLEIETPQEVYDAFNTFIFSNDTKVFGKMVARSLLLKQTLDVPGDIVECGVFKGSGLFTWLKLKRVLCPNALKKIIGFDYFDTASLVSSLSGLDAQRMSELFSERDFTHEEGAEQFVRQNLLDARFSMSEFELVKGDTSVTSSEFVARRPGMKISLLYMDLDLADCTYNTLASLWPRVSKGGLVVFDEYGVHQWSESAGADKFFEDKGVQIKTLDYFCPTAYVRK</sequence>
<gene>
    <name evidence="1" type="ORF">LCGC14_0914060</name>
</gene>
<reference evidence="1" key="1">
    <citation type="journal article" date="2015" name="Nature">
        <title>Complex archaea that bridge the gap between prokaryotes and eukaryotes.</title>
        <authorList>
            <person name="Spang A."/>
            <person name="Saw J.H."/>
            <person name="Jorgensen S.L."/>
            <person name="Zaremba-Niedzwiedzka K."/>
            <person name="Martijn J."/>
            <person name="Lind A.E."/>
            <person name="van Eijk R."/>
            <person name="Schleper C."/>
            <person name="Guy L."/>
            <person name="Ettema T.J."/>
        </authorList>
    </citation>
    <scope>NUCLEOTIDE SEQUENCE</scope>
</reference>